<keyword evidence="2" id="KW-0808">Transferase</keyword>
<dbReference type="PANTHER" id="PTHR46429">
    <property type="entry name" value="23S RRNA (GUANOSINE-2'-O-)-METHYLTRANSFERASE RLMB"/>
    <property type="match status" value="1"/>
</dbReference>
<evidence type="ECO:0000259" key="3">
    <source>
        <dbReference type="Pfam" id="PF00588"/>
    </source>
</evidence>
<dbReference type="RefSeq" id="WP_130857457.1">
    <property type="nucleotide sequence ID" value="NZ_JBHLWO010000002.1"/>
</dbReference>
<keyword evidence="1 4" id="KW-0489">Methyltransferase</keyword>
<evidence type="ECO:0000256" key="1">
    <source>
        <dbReference type="ARBA" id="ARBA00022603"/>
    </source>
</evidence>
<dbReference type="Pfam" id="PF00588">
    <property type="entry name" value="SpoU_methylase"/>
    <property type="match status" value="1"/>
</dbReference>
<dbReference type="InterPro" id="IPR004441">
    <property type="entry name" value="rRNA_MeTrfase_TrmH"/>
</dbReference>
<dbReference type="InterPro" id="IPR029026">
    <property type="entry name" value="tRNA_m1G_MTases_N"/>
</dbReference>
<protein>
    <submittedName>
        <fullName evidence="4">RNA methyltransferase</fullName>
    </submittedName>
</protein>
<dbReference type="GO" id="GO:0032259">
    <property type="term" value="P:methylation"/>
    <property type="evidence" value="ECO:0007669"/>
    <property type="project" value="UniProtKB-KW"/>
</dbReference>
<dbReference type="InterPro" id="IPR029028">
    <property type="entry name" value="Alpha/beta_knot_MTases"/>
</dbReference>
<dbReference type="EMBL" id="JBHLWO010000002">
    <property type="protein sequence ID" value="MFC0319010.1"/>
    <property type="molecule type" value="Genomic_DNA"/>
</dbReference>
<name>A0ABV6HJD4_9SPHI</name>
<organism evidence="4 5">
    <name type="scientific">Olivibacter oleidegradans</name>
    <dbReference type="NCBI Taxonomy" id="760123"/>
    <lineage>
        <taxon>Bacteria</taxon>
        <taxon>Pseudomonadati</taxon>
        <taxon>Bacteroidota</taxon>
        <taxon>Sphingobacteriia</taxon>
        <taxon>Sphingobacteriales</taxon>
        <taxon>Sphingobacteriaceae</taxon>
        <taxon>Olivibacter</taxon>
    </lineage>
</organism>
<evidence type="ECO:0000313" key="5">
    <source>
        <dbReference type="Proteomes" id="UP001589774"/>
    </source>
</evidence>
<dbReference type="InterPro" id="IPR001537">
    <property type="entry name" value="SpoU_MeTrfase"/>
</dbReference>
<evidence type="ECO:0000313" key="4">
    <source>
        <dbReference type="EMBL" id="MFC0319010.1"/>
    </source>
</evidence>
<dbReference type="SUPFAM" id="SSF75217">
    <property type="entry name" value="alpha/beta knot"/>
    <property type="match status" value="1"/>
</dbReference>
<dbReference type="Gene3D" id="3.40.1280.10">
    <property type="match status" value="1"/>
</dbReference>
<sequence>MRKLSMDELGRPSVDEFKQLDKLPVTVILDSVRSLHNVGSVFRTSDGFAVERILLCGITGTPPHRDIEKTALGATQSVAWQYEKNIEEAIINLKQEGKKIIAIEQAEGSTMLHRFIPVAGESYALIFGNEVNGVSEEAMKLIDYCVEIPQFGTKHSFNVVISAGIVLWDFYRKLKLKSGDS</sequence>
<dbReference type="GO" id="GO:0008168">
    <property type="term" value="F:methyltransferase activity"/>
    <property type="evidence" value="ECO:0007669"/>
    <property type="project" value="UniProtKB-KW"/>
</dbReference>
<reference evidence="4 5" key="1">
    <citation type="submission" date="2024-09" db="EMBL/GenBank/DDBJ databases">
        <authorList>
            <person name="Sun Q."/>
            <person name="Mori K."/>
        </authorList>
    </citation>
    <scope>NUCLEOTIDE SEQUENCE [LARGE SCALE GENOMIC DNA]</scope>
    <source>
        <strain evidence="4 5">CCM 7765</strain>
    </source>
</reference>
<comment type="caution">
    <text evidence="4">The sequence shown here is derived from an EMBL/GenBank/DDBJ whole genome shotgun (WGS) entry which is preliminary data.</text>
</comment>
<accession>A0ABV6HJD4</accession>
<dbReference type="CDD" id="cd18097">
    <property type="entry name" value="SpoU-like"/>
    <property type="match status" value="1"/>
</dbReference>
<dbReference type="PANTHER" id="PTHR46429:SF1">
    <property type="entry name" value="23S RRNA (GUANOSINE-2'-O-)-METHYLTRANSFERASE RLMB"/>
    <property type="match status" value="1"/>
</dbReference>
<keyword evidence="5" id="KW-1185">Reference proteome</keyword>
<feature type="domain" description="tRNA/rRNA methyltransferase SpoU type" evidence="3">
    <location>
        <begin position="25"/>
        <end position="168"/>
    </location>
</feature>
<evidence type="ECO:0000256" key="2">
    <source>
        <dbReference type="ARBA" id="ARBA00022679"/>
    </source>
</evidence>
<proteinExistence type="predicted"/>
<gene>
    <name evidence="4" type="ORF">ACFFI0_11860</name>
</gene>
<dbReference type="Proteomes" id="UP001589774">
    <property type="component" value="Unassembled WGS sequence"/>
</dbReference>